<dbReference type="PRINTS" id="PR00385">
    <property type="entry name" value="P450"/>
</dbReference>
<dbReference type="InterPro" id="IPR036396">
    <property type="entry name" value="Cyt_P450_sf"/>
</dbReference>
<comment type="caution">
    <text evidence="8">The sequence shown here is derived from an EMBL/GenBank/DDBJ whole genome shotgun (WGS) entry which is preliminary data.</text>
</comment>
<dbReference type="AlphaFoldDB" id="A0A939F8A1"/>
<evidence type="ECO:0000313" key="8">
    <source>
        <dbReference type="EMBL" id="MBO0514446.1"/>
    </source>
</evidence>
<evidence type="ECO:0000256" key="3">
    <source>
        <dbReference type="ARBA" id="ARBA00022723"/>
    </source>
</evidence>
<dbReference type="PROSITE" id="PS00086">
    <property type="entry name" value="CYTOCHROME_P450"/>
    <property type="match status" value="1"/>
</dbReference>
<dbReference type="InterPro" id="IPR002397">
    <property type="entry name" value="Cyt_P450_B"/>
</dbReference>
<evidence type="ECO:0000256" key="7">
    <source>
        <dbReference type="RuleBase" id="RU000461"/>
    </source>
</evidence>
<dbReference type="SUPFAM" id="SSF48264">
    <property type="entry name" value="Cytochrome P450"/>
    <property type="match status" value="1"/>
</dbReference>
<keyword evidence="5 7" id="KW-0408">Iron</keyword>
<proteinExistence type="inferred from homology"/>
<keyword evidence="6 7" id="KW-0503">Monooxygenase</keyword>
<dbReference type="GO" id="GO:0004497">
    <property type="term" value="F:monooxygenase activity"/>
    <property type="evidence" value="ECO:0007669"/>
    <property type="project" value="UniProtKB-KW"/>
</dbReference>
<keyword evidence="2 7" id="KW-0349">Heme</keyword>
<dbReference type="EMBL" id="JAFLRJ010000207">
    <property type="protein sequence ID" value="MBO0514446.1"/>
    <property type="molecule type" value="Genomic_DNA"/>
</dbReference>
<reference evidence="8" key="1">
    <citation type="submission" date="2021-03" db="EMBL/GenBank/DDBJ databases">
        <title>Streptomyces poriferae sp. nov., a novel marine sponge-derived Actinobacteria species with anti-MRSA activity.</title>
        <authorList>
            <person name="Sandoval-Powers M."/>
            <person name="Kralova S."/>
            <person name="Nguyen G.-S."/>
            <person name="Fawwal D."/>
            <person name="Degnes K."/>
            <person name="Klinkenberg G."/>
            <person name="Sletta H."/>
            <person name="Wentzel A."/>
            <person name="Liles M.R."/>
        </authorList>
    </citation>
    <scope>NUCLEOTIDE SEQUENCE</scope>
    <source>
        <strain evidence="8">DSM 41794</strain>
    </source>
</reference>
<dbReference type="FunFam" id="1.10.630.10:FF:000018">
    <property type="entry name" value="Cytochrome P450 monooxygenase"/>
    <property type="match status" value="1"/>
</dbReference>
<comment type="similarity">
    <text evidence="1 7">Belongs to the cytochrome P450 family.</text>
</comment>
<dbReference type="GO" id="GO:0005506">
    <property type="term" value="F:iron ion binding"/>
    <property type="evidence" value="ECO:0007669"/>
    <property type="project" value="InterPro"/>
</dbReference>
<sequence>MEQPLALDPAGRDIHGESALLRERGPATRVVLPGDIAAWAVTGHALLKTLLTDDRVNKDPKNWGVWQRGEITPDMWIYTWVAVNNMFTAAGSDHRRLRKLITPAFTGRRIEALRPTIQKIADGLLDDMAASSDGTADLRSAYAHPLPMQVICHLFGLPEKLQPRMALLVERVFDTTIEDAASNFAELQQMLGDLIALKRAEPADDMTSVLIATRDDDGTRLSEAELTDTLLLIISAGFETTVNLIGNATRALLEHPDQRKQVTADGAGRWGDVIEETLRWEPSVAHLPMRYAVEDIELPDGQVIPKGDAILAAYAAAGREPALHGDDADAFDIDRAKKEHLAFGYGVHFCVGAPLARLEADVALTALFARFPELALGDGELTPVESFISNGSQRIPVALNGA</sequence>
<dbReference type="Pfam" id="PF00067">
    <property type="entry name" value="p450"/>
    <property type="match status" value="1"/>
</dbReference>
<evidence type="ECO:0000256" key="4">
    <source>
        <dbReference type="ARBA" id="ARBA00023002"/>
    </source>
</evidence>
<evidence type="ECO:0000256" key="1">
    <source>
        <dbReference type="ARBA" id="ARBA00010617"/>
    </source>
</evidence>
<dbReference type="GO" id="GO:0020037">
    <property type="term" value="F:heme binding"/>
    <property type="evidence" value="ECO:0007669"/>
    <property type="project" value="InterPro"/>
</dbReference>
<dbReference type="CDD" id="cd11029">
    <property type="entry name" value="CYP107-like"/>
    <property type="match status" value="1"/>
</dbReference>
<dbReference type="InterPro" id="IPR001128">
    <property type="entry name" value="Cyt_P450"/>
</dbReference>
<organism evidence="8 9">
    <name type="scientific">Streptomyces beijiangensis</name>
    <dbReference type="NCBI Taxonomy" id="163361"/>
    <lineage>
        <taxon>Bacteria</taxon>
        <taxon>Bacillati</taxon>
        <taxon>Actinomycetota</taxon>
        <taxon>Actinomycetes</taxon>
        <taxon>Kitasatosporales</taxon>
        <taxon>Streptomycetaceae</taxon>
        <taxon>Streptomyces</taxon>
    </lineage>
</organism>
<keyword evidence="9" id="KW-1185">Reference proteome</keyword>
<dbReference type="PANTHER" id="PTHR46696">
    <property type="entry name" value="P450, PUTATIVE (EUROFUNG)-RELATED"/>
    <property type="match status" value="1"/>
</dbReference>
<protein>
    <submittedName>
        <fullName evidence="8">Cytochrome P450</fullName>
    </submittedName>
</protein>
<dbReference type="PRINTS" id="PR00359">
    <property type="entry name" value="BP450"/>
</dbReference>
<dbReference type="GO" id="GO:0016705">
    <property type="term" value="F:oxidoreductase activity, acting on paired donors, with incorporation or reduction of molecular oxygen"/>
    <property type="evidence" value="ECO:0007669"/>
    <property type="project" value="InterPro"/>
</dbReference>
<gene>
    <name evidence="8" type="ORF">J0695_22005</name>
</gene>
<keyword evidence="4 7" id="KW-0560">Oxidoreductase</keyword>
<evidence type="ECO:0000313" key="9">
    <source>
        <dbReference type="Proteomes" id="UP000664167"/>
    </source>
</evidence>
<dbReference type="Proteomes" id="UP000664167">
    <property type="component" value="Unassembled WGS sequence"/>
</dbReference>
<dbReference type="RefSeq" id="WP_206963845.1">
    <property type="nucleotide sequence ID" value="NZ_BAAAJJ010000001.1"/>
</dbReference>
<dbReference type="PANTHER" id="PTHR46696:SF1">
    <property type="entry name" value="CYTOCHROME P450 YJIB-RELATED"/>
    <property type="match status" value="1"/>
</dbReference>
<name>A0A939F8A1_9ACTN</name>
<accession>A0A939F8A1</accession>
<evidence type="ECO:0000256" key="5">
    <source>
        <dbReference type="ARBA" id="ARBA00023004"/>
    </source>
</evidence>
<keyword evidence="3 7" id="KW-0479">Metal-binding</keyword>
<dbReference type="Gene3D" id="1.10.630.10">
    <property type="entry name" value="Cytochrome P450"/>
    <property type="match status" value="1"/>
</dbReference>
<dbReference type="InterPro" id="IPR017972">
    <property type="entry name" value="Cyt_P450_CS"/>
</dbReference>
<evidence type="ECO:0000256" key="2">
    <source>
        <dbReference type="ARBA" id="ARBA00022617"/>
    </source>
</evidence>
<evidence type="ECO:0000256" key="6">
    <source>
        <dbReference type="ARBA" id="ARBA00023033"/>
    </source>
</evidence>